<feature type="transmembrane region" description="Helical" evidence="1">
    <location>
        <begin position="41"/>
        <end position="58"/>
    </location>
</feature>
<feature type="transmembrane region" description="Helical" evidence="1">
    <location>
        <begin position="79"/>
        <end position="99"/>
    </location>
</feature>
<protein>
    <submittedName>
        <fullName evidence="2">Uncharacterized protein</fullName>
    </submittedName>
</protein>
<dbReference type="AlphaFoldDB" id="A0A9X9XAR2"/>
<keyword evidence="1" id="KW-0812">Transmembrane</keyword>
<feature type="transmembrane region" description="Helical" evidence="1">
    <location>
        <begin position="178"/>
        <end position="200"/>
    </location>
</feature>
<feature type="transmembrane region" description="Helical" evidence="1">
    <location>
        <begin position="105"/>
        <end position="126"/>
    </location>
</feature>
<feature type="transmembrane region" description="Helical" evidence="1">
    <location>
        <begin position="153"/>
        <end position="172"/>
    </location>
</feature>
<organism evidence="2 3">
    <name type="scientific">Neoroseomonas eburnea</name>
    <dbReference type="NCBI Taxonomy" id="1346889"/>
    <lineage>
        <taxon>Bacteria</taxon>
        <taxon>Pseudomonadati</taxon>
        <taxon>Pseudomonadota</taxon>
        <taxon>Alphaproteobacteria</taxon>
        <taxon>Acetobacterales</taxon>
        <taxon>Acetobacteraceae</taxon>
        <taxon>Neoroseomonas</taxon>
    </lineage>
</organism>
<name>A0A9X9XAR2_9PROT</name>
<keyword evidence="1" id="KW-0472">Membrane</keyword>
<evidence type="ECO:0000256" key="1">
    <source>
        <dbReference type="SAM" id="Phobius"/>
    </source>
</evidence>
<dbReference type="Proteomes" id="UP001138709">
    <property type="component" value="Unassembled WGS sequence"/>
</dbReference>
<dbReference type="RefSeq" id="WP_211846335.1">
    <property type="nucleotide sequence ID" value="NZ_JAAEDL010000008.1"/>
</dbReference>
<comment type="caution">
    <text evidence="2">The sequence shown here is derived from an EMBL/GenBank/DDBJ whole genome shotgun (WGS) entry which is preliminary data.</text>
</comment>
<reference evidence="2" key="2">
    <citation type="journal article" date="2021" name="Syst. Appl. Microbiol.">
        <title>Roseomonas hellenica sp. nov., isolated from roots of wild-growing Alkanna tinctoria.</title>
        <authorList>
            <person name="Rat A."/>
            <person name="Naranjo H.D."/>
            <person name="Lebbe L."/>
            <person name="Cnockaert M."/>
            <person name="Krigas N."/>
            <person name="Grigoriadou K."/>
            <person name="Maloupa E."/>
            <person name="Willems A."/>
        </authorList>
    </citation>
    <scope>NUCLEOTIDE SEQUENCE</scope>
    <source>
        <strain evidence="2">LMG 31228</strain>
    </source>
</reference>
<proteinExistence type="predicted"/>
<gene>
    <name evidence="2" type="ORF">GXW74_09890</name>
</gene>
<keyword evidence="1" id="KW-1133">Transmembrane helix</keyword>
<feature type="transmembrane region" description="Helical" evidence="1">
    <location>
        <begin position="7"/>
        <end position="29"/>
    </location>
</feature>
<dbReference type="EMBL" id="JAAEDL010000008">
    <property type="protein sequence ID" value="MBR0680798.1"/>
    <property type="molecule type" value="Genomic_DNA"/>
</dbReference>
<keyword evidence="3" id="KW-1185">Reference proteome</keyword>
<evidence type="ECO:0000313" key="3">
    <source>
        <dbReference type="Proteomes" id="UP001138709"/>
    </source>
</evidence>
<reference evidence="2" key="1">
    <citation type="submission" date="2020-01" db="EMBL/GenBank/DDBJ databases">
        <authorList>
            <person name="Rat A."/>
        </authorList>
    </citation>
    <scope>NUCLEOTIDE SEQUENCE</scope>
    <source>
        <strain evidence="2">LMG 31228</strain>
    </source>
</reference>
<evidence type="ECO:0000313" key="2">
    <source>
        <dbReference type="EMBL" id="MBR0680798.1"/>
    </source>
</evidence>
<sequence>MRRWVPFAVAIFMLTPFALWAGFSMAGLGGGLQNVMTSPDGLVLTLASLPLAGLFWIQNLRQIGDSIDTPSRLRSAERLTRSLPLAMLAIGVGGLAWMRSVGSDGTSLLLTAAGVLAMAGFGWLAARAPALPDGEASPMPASDPREGERSAEAFLWFVLNLVLVTGSLAVLWTPLVILWVAVGLVPVVFVTLMSVAAWGCRQA</sequence>
<accession>A0A9X9XAR2</accession>